<protein>
    <recommendedName>
        <fullName evidence="3">Alpha-D-phosphohexomutase alpha/beta/alpha domain-containing protein</fullName>
    </recommendedName>
</protein>
<reference evidence="1 2" key="1">
    <citation type="submission" date="2024-10" db="EMBL/GenBank/DDBJ databases">
        <authorList>
            <person name="Kim D."/>
        </authorList>
    </citation>
    <scope>NUCLEOTIDE SEQUENCE [LARGE SCALE GENOMIC DNA]</scope>
    <source>
        <strain evidence="1">Taebaek</strain>
    </source>
</reference>
<dbReference type="PROSITE" id="PS00710">
    <property type="entry name" value="PGM_PMM"/>
    <property type="match status" value="1"/>
</dbReference>
<sequence length="150" mass="17028">MPLLPTPYEERYQNGETRHGTHLPAEHKNSEFRICPYLDIDFGQIGQQWPPLRALDNLLSSSRITPKISFNVCSTVGLAKQNVVPFWWLAVMCAFVSTRGGIILTASHNPGGTQNDFGINLLRKWGTSARQCHQRIYQLSTNIAEFRICR</sequence>
<comment type="caution">
    <text evidence="1">The sequence shown here is derived from an EMBL/GenBank/DDBJ whole genome shotgun (WGS) entry which is preliminary data.</text>
</comment>
<proteinExistence type="predicted"/>
<dbReference type="InterPro" id="IPR016055">
    <property type="entry name" value="A-D-PHexomutase_a/b/a-I/II/III"/>
</dbReference>
<name>A0ABD2JFC7_HETSC</name>
<gene>
    <name evidence="1" type="ORF">niasHS_006965</name>
</gene>
<dbReference type="Proteomes" id="UP001620645">
    <property type="component" value="Unassembled WGS sequence"/>
</dbReference>
<evidence type="ECO:0000313" key="2">
    <source>
        <dbReference type="Proteomes" id="UP001620645"/>
    </source>
</evidence>
<dbReference type="InterPro" id="IPR016066">
    <property type="entry name" value="A-D-PHexomutase_CS"/>
</dbReference>
<accession>A0ABD2JFC7</accession>
<dbReference type="Gene3D" id="3.40.120.10">
    <property type="entry name" value="Alpha-D-Glucose-1,6-Bisphosphate, subunit A, domain 3"/>
    <property type="match status" value="1"/>
</dbReference>
<evidence type="ECO:0008006" key="3">
    <source>
        <dbReference type="Google" id="ProtNLM"/>
    </source>
</evidence>
<dbReference type="AlphaFoldDB" id="A0ABD2JFC7"/>
<organism evidence="1 2">
    <name type="scientific">Heterodera schachtii</name>
    <name type="common">Sugarbeet cyst nematode worm</name>
    <name type="synonym">Tylenchus schachtii</name>
    <dbReference type="NCBI Taxonomy" id="97005"/>
    <lineage>
        <taxon>Eukaryota</taxon>
        <taxon>Metazoa</taxon>
        <taxon>Ecdysozoa</taxon>
        <taxon>Nematoda</taxon>
        <taxon>Chromadorea</taxon>
        <taxon>Rhabditida</taxon>
        <taxon>Tylenchina</taxon>
        <taxon>Tylenchomorpha</taxon>
        <taxon>Tylenchoidea</taxon>
        <taxon>Heteroderidae</taxon>
        <taxon>Heteroderinae</taxon>
        <taxon>Heterodera</taxon>
    </lineage>
</organism>
<dbReference type="SUPFAM" id="SSF53738">
    <property type="entry name" value="Phosphoglucomutase, first 3 domains"/>
    <property type="match status" value="1"/>
</dbReference>
<evidence type="ECO:0000313" key="1">
    <source>
        <dbReference type="EMBL" id="KAL3089244.1"/>
    </source>
</evidence>
<dbReference type="EMBL" id="JBICCN010000145">
    <property type="protein sequence ID" value="KAL3089244.1"/>
    <property type="molecule type" value="Genomic_DNA"/>
</dbReference>
<keyword evidence="2" id="KW-1185">Reference proteome</keyword>